<comment type="caution">
    <text evidence="1">The sequence shown here is derived from an EMBL/GenBank/DDBJ whole genome shotgun (WGS) entry which is preliminary data.</text>
</comment>
<evidence type="ECO:0000313" key="1">
    <source>
        <dbReference type="EMBL" id="CAJ2670584.1"/>
    </source>
</evidence>
<dbReference type="EMBL" id="CASHSV030000615">
    <property type="protein sequence ID" value="CAJ2670584.1"/>
    <property type="molecule type" value="Genomic_DNA"/>
</dbReference>
<evidence type="ECO:0000313" key="2">
    <source>
        <dbReference type="Proteomes" id="UP001177021"/>
    </source>
</evidence>
<dbReference type="Proteomes" id="UP001177021">
    <property type="component" value="Unassembled WGS sequence"/>
</dbReference>
<proteinExistence type="predicted"/>
<keyword evidence="2" id="KW-1185">Reference proteome</keyword>
<reference evidence="1" key="1">
    <citation type="submission" date="2023-10" db="EMBL/GenBank/DDBJ databases">
        <authorList>
            <person name="Rodriguez Cubillos JULIANA M."/>
            <person name="De Vega J."/>
        </authorList>
    </citation>
    <scope>NUCLEOTIDE SEQUENCE</scope>
</reference>
<organism evidence="1 2">
    <name type="scientific">Trifolium pratense</name>
    <name type="common">Red clover</name>
    <dbReference type="NCBI Taxonomy" id="57577"/>
    <lineage>
        <taxon>Eukaryota</taxon>
        <taxon>Viridiplantae</taxon>
        <taxon>Streptophyta</taxon>
        <taxon>Embryophyta</taxon>
        <taxon>Tracheophyta</taxon>
        <taxon>Spermatophyta</taxon>
        <taxon>Magnoliopsida</taxon>
        <taxon>eudicotyledons</taxon>
        <taxon>Gunneridae</taxon>
        <taxon>Pentapetalae</taxon>
        <taxon>rosids</taxon>
        <taxon>fabids</taxon>
        <taxon>Fabales</taxon>
        <taxon>Fabaceae</taxon>
        <taxon>Papilionoideae</taxon>
        <taxon>50 kb inversion clade</taxon>
        <taxon>NPAAA clade</taxon>
        <taxon>Hologalegina</taxon>
        <taxon>IRL clade</taxon>
        <taxon>Trifolieae</taxon>
        <taxon>Trifolium</taxon>
    </lineage>
</organism>
<name>A0ACB0LQA4_TRIPR</name>
<sequence length="226" mass="26114">MASNQEEEVKLFGVVPSPFVTRVDIALNLKGVQYKFVEENLGNFSDTLIKYNPVHKKVPVLVHNGKPVSESRVILEYIDETWKQNPILPSDPYKRALARFWSNFIDDKFSGALRKLASSLRAKESNQESIEELEVVFQFLENELNEKFFGGEEIGIVDITGVYIAFWFPVMQEVSGLNVFNNEKFPKLYKWSQDITNHQVVKEKLPNRETLLAYFRARYESLVASK</sequence>
<accession>A0ACB0LQA4</accession>
<gene>
    <name evidence="1" type="ORF">MILVUS5_LOCUS34597</name>
</gene>
<protein>
    <submittedName>
        <fullName evidence="1">Uncharacterized protein</fullName>
    </submittedName>
</protein>